<accession>A0ABW8JTK9</accession>
<comment type="caution">
    <text evidence="2">The sequence shown here is derived from an EMBL/GenBank/DDBJ whole genome shotgun (WGS) entry which is preliminary data.</text>
</comment>
<feature type="region of interest" description="Disordered" evidence="1">
    <location>
        <begin position="1"/>
        <end position="25"/>
    </location>
</feature>
<name>A0ABW8JTK9_9GAMM</name>
<sequence>MRREAAGRRGGRQHDPCGGGGSAGDHQLAAIHVDIVCVRALGHGLTPQLEKDRPRMGGTRDGDTVSLPWPSARRASGMAPLMRPGIGCFER</sequence>
<protein>
    <submittedName>
        <fullName evidence="2">Uncharacterized protein</fullName>
    </submittedName>
</protein>
<dbReference type="Proteomes" id="UP001620460">
    <property type="component" value="Unassembled WGS sequence"/>
</dbReference>
<gene>
    <name evidence="2" type="ORF">ISP17_10960</name>
</gene>
<feature type="region of interest" description="Disordered" evidence="1">
    <location>
        <begin position="48"/>
        <end position="84"/>
    </location>
</feature>
<feature type="compositionally biased region" description="Basic and acidic residues" evidence="1">
    <location>
        <begin position="1"/>
        <end position="15"/>
    </location>
</feature>
<evidence type="ECO:0000313" key="3">
    <source>
        <dbReference type="Proteomes" id="UP001620460"/>
    </source>
</evidence>
<dbReference type="EMBL" id="JADIKM010000003">
    <property type="protein sequence ID" value="MFK2904488.1"/>
    <property type="molecule type" value="Genomic_DNA"/>
</dbReference>
<feature type="compositionally biased region" description="Basic and acidic residues" evidence="1">
    <location>
        <begin position="49"/>
        <end position="63"/>
    </location>
</feature>
<reference evidence="2 3" key="1">
    <citation type="submission" date="2020-10" db="EMBL/GenBank/DDBJ databases">
        <title>Phylogeny of dyella-like bacteria.</title>
        <authorList>
            <person name="Fu J."/>
        </authorList>
    </citation>
    <scope>NUCLEOTIDE SEQUENCE [LARGE SCALE GENOMIC DNA]</scope>
    <source>
        <strain evidence="2 3">Gsoil3046</strain>
    </source>
</reference>
<keyword evidence="3" id="KW-1185">Reference proteome</keyword>
<dbReference type="RefSeq" id="WP_404633054.1">
    <property type="nucleotide sequence ID" value="NZ_JADIKM010000003.1"/>
</dbReference>
<proteinExistence type="predicted"/>
<organism evidence="2 3">
    <name type="scientific">Dyella ginsengisoli</name>
    <dbReference type="NCBI Taxonomy" id="363848"/>
    <lineage>
        <taxon>Bacteria</taxon>
        <taxon>Pseudomonadati</taxon>
        <taxon>Pseudomonadota</taxon>
        <taxon>Gammaproteobacteria</taxon>
        <taxon>Lysobacterales</taxon>
        <taxon>Rhodanobacteraceae</taxon>
        <taxon>Dyella</taxon>
    </lineage>
</organism>
<evidence type="ECO:0000313" key="2">
    <source>
        <dbReference type="EMBL" id="MFK2904488.1"/>
    </source>
</evidence>
<evidence type="ECO:0000256" key="1">
    <source>
        <dbReference type="SAM" id="MobiDB-lite"/>
    </source>
</evidence>